<reference evidence="2 3" key="1">
    <citation type="submission" date="2023-08" db="EMBL/GenBank/DDBJ databases">
        <title>Black Yeasts Isolated from many extreme environments.</title>
        <authorList>
            <person name="Coleine C."/>
            <person name="Stajich J.E."/>
            <person name="Selbmann L."/>
        </authorList>
    </citation>
    <scope>NUCLEOTIDE SEQUENCE [LARGE SCALE GENOMIC DNA]</scope>
    <source>
        <strain evidence="2 3">CCFEE 536</strain>
    </source>
</reference>
<proteinExistence type="predicted"/>
<feature type="compositionally biased region" description="Polar residues" evidence="1">
    <location>
        <begin position="44"/>
        <end position="55"/>
    </location>
</feature>
<comment type="caution">
    <text evidence="2">The sequence shown here is derived from an EMBL/GenBank/DDBJ whole genome shotgun (WGS) entry which is preliminary data.</text>
</comment>
<name>A0ABR0LK32_9PEZI</name>
<dbReference type="EMBL" id="JAVRRA010019509">
    <property type="protein sequence ID" value="KAK5179438.1"/>
    <property type="molecule type" value="Genomic_DNA"/>
</dbReference>
<feature type="compositionally biased region" description="Basic and acidic residues" evidence="1">
    <location>
        <begin position="1"/>
        <end position="38"/>
    </location>
</feature>
<feature type="region of interest" description="Disordered" evidence="1">
    <location>
        <begin position="1"/>
        <end position="67"/>
    </location>
</feature>
<accession>A0ABR0LK32</accession>
<dbReference type="Proteomes" id="UP001357485">
    <property type="component" value="Unassembled WGS sequence"/>
</dbReference>
<sequence>MDPRDLRDPRDTRDPRSIRDPRDARDPPDPRYQREQDMRGGYQYSPQPSTAQASRNGDHRYMPGSQP</sequence>
<gene>
    <name evidence="2" type="ORF">LTR16_010666</name>
</gene>
<feature type="non-terminal residue" evidence="2">
    <location>
        <position position="67"/>
    </location>
</feature>
<organism evidence="2 3">
    <name type="scientific">Cryomyces antarcticus</name>
    <dbReference type="NCBI Taxonomy" id="329879"/>
    <lineage>
        <taxon>Eukaryota</taxon>
        <taxon>Fungi</taxon>
        <taxon>Dikarya</taxon>
        <taxon>Ascomycota</taxon>
        <taxon>Pezizomycotina</taxon>
        <taxon>Dothideomycetes</taxon>
        <taxon>Dothideomycetes incertae sedis</taxon>
        <taxon>Cryomyces</taxon>
    </lineage>
</organism>
<keyword evidence="3" id="KW-1185">Reference proteome</keyword>
<evidence type="ECO:0000256" key="1">
    <source>
        <dbReference type="SAM" id="MobiDB-lite"/>
    </source>
</evidence>
<evidence type="ECO:0000313" key="3">
    <source>
        <dbReference type="Proteomes" id="UP001357485"/>
    </source>
</evidence>
<protein>
    <submittedName>
        <fullName evidence="2">Uncharacterized protein</fullName>
    </submittedName>
</protein>
<evidence type="ECO:0000313" key="2">
    <source>
        <dbReference type="EMBL" id="KAK5179438.1"/>
    </source>
</evidence>